<reference evidence="2 3" key="1">
    <citation type="journal article" date="2019" name="Commun. Biol.">
        <title>The bagworm genome reveals a unique fibroin gene that provides high tensile strength.</title>
        <authorList>
            <person name="Kono N."/>
            <person name="Nakamura H."/>
            <person name="Ohtoshi R."/>
            <person name="Tomita M."/>
            <person name="Numata K."/>
            <person name="Arakawa K."/>
        </authorList>
    </citation>
    <scope>NUCLEOTIDE SEQUENCE [LARGE SCALE GENOMIC DNA]</scope>
</reference>
<protein>
    <submittedName>
        <fullName evidence="2">Molybdenum cofactor sulfurase</fullName>
    </submittedName>
</protein>
<dbReference type="Pfam" id="PF03476">
    <property type="entry name" value="MOSC_N"/>
    <property type="match status" value="1"/>
</dbReference>
<dbReference type="SUPFAM" id="SSF53383">
    <property type="entry name" value="PLP-dependent transferases"/>
    <property type="match status" value="1"/>
</dbReference>
<evidence type="ECO:0000313" key="2">
    <source>
        <dbReference type="EMBL" id="GBP35278.1"/>
    </source>
</evidence>
<accession>A0A4C1V8Q8</accession>
<dbReference type="OrthoDB" id="420046at2759"/>
<sequence>MSLLSKVIDNDGMLKIKAEFNRLGDPFDYTVIFTSGATQAMKLVAESFNFGCDERENMECGSFVYLNDNHTSVLGLRELLKESKVNVVHISKHDFLQTLGALLVKNRNVDILNKKKYFGGGTVDVVLASEDYHVKRTQLHERFEDGTIPFLSIIALKHCFDVLSKMIPKQINNNVMDTISYHTFYLAKDLYEQLKSLHHKNGRPAAILYMDSGFEDIKTQAGIVTFNVVRADGTYIGYAEVNSSWEIGVKGFKYDREWMIVKDNGVCLTQKQNTHMCMIRPSFDFEENQLKLDFPGKKTVSLPLEIPVYGTSKHISLCQSKVCTDLVQGYDCGDEVGDWISDALGISFLRLIRQSDYTTRSKKSDTNDVKLSLSNQAQFLLINMATVQWLQNKIMDNTFVDSLEQLTDRFRANIIVDSDEELIEREWTMVMIGKHLFKVEGLCSRCQMVCIDQQTGLKTVEPLRTISEQFSGKMKFGIYLSYAGTIDNSNDVILKIKTPVTPMICDK</sequence>
<dbReference type="GO" id="GO:0030151">
    <property type="term" value="F:molybdenum ion binding"/>
    <property type="evidence" value="ECO:0007669"/>
    <property type="project" value="InterPro"/>
</dbReference>
<evidence type="ECO:0000259" key="1">
    <source>
        <dbReference type="PROSITE" id="PS51340"/>
    </source>
</evidence>
<organism evidence="2 3">
    <name type="scientific">Eumeta variegata</name>
    <name type="common">Bagworm moth</name>
    <name type="synonym">Eumeta japonica</name>
    <dbReference type="NCBI Taxonomy" id="151549"/>
    <lineage>
        <taxon>Eukaryota</taxon>
        <taxon>Metazoa</taxon>
        <taxon>Ecdysozoa</taxon>
        <taxon>Arthropoda</taxon>
        <taxon>Hexapoda</taxon>
        <taxon>Insecta</taxon>
        <taxon>Pterygota</taxon>
        <taxon>Neoptera</taxon>
        <taxon>Endopterygota</taxon>
        <taxon>Lepidoptera</taxon>
        <taxon>Glossata</taxon>
        <taxon>Ditrysia</taxon>
        <taxon>Tineoidea</taxon>
        <taxon>Psychidae</taxon>
        <taxon>Oiketicinae</taxon>
        <taxon>Eumeta</taxon>
    </lineage>
</organism>
<dbReference type="Pfam" id="PF03473">
    <property type="entry name" value="MOSC"/>
    <property type="match status" value="1"/>
</dbReference>
<dbReference type="GO" id="GO:0003824">
    <property type="term" value="F:catalytic activity"/>
    <property type="evidence" value="ECO:0007669"/>
    <property type="project" value="InterPro"/>
</dbReference>
<dbReference type="AlphaFoldDB" id="A0A4C1V8Q8"/>
<dbReference type="PROSITE" id="PS51340">
    <property type="entry name" value="MOSC"/>
    <property type="match status" value="1"/>
</dbReference>
<dbReference type="PANTHER" id="PTHR14237">
    <property type="entry name" value="MOLYBDOPTERIN COFACTOR SULFURASE MOSC"/>
    <property type="match status" value="1"/>
</dbReference>
<feature type="domain" description="MOSC" evidence="1">
    <location>
        <begin position="338"/>
        <end position="503"/>
    </location>
</feature>
<dbReference type="InterPro" id="IPR005303">
    <property type="entry name" value="MOCOS_middle"/>
</dbReference>
<comment type="caution">
    <text evidence="2">The sequence shown here is derived from an EMBL/GenBank/DDBJ whole genome shotgun (WGS) entry which is preliminary data.</text>
</comment>
<dbReference type="GO" id="GO:0030170">
    <property type="term" value="F:pyridoxal phosphate binding"/>
    <property type="evidence" value="ECO:0007669"/>
    <property type="project" value="InterPro"/>
</dbReference>
<dbReference type="SUPFAM" id="SSF141673">
    <property type="entry name" value="MOSC N-terminal domain-like"/>
    <property type="match status" value="1"/>
</dbReference>
<dbReference type="STRING" id="151549.A0A4C1V8Q8"/>
<dbReference type="EMBL" id="BGZK01000301">
    <property type="protein sequence ID" value="GBP35278.1"/>
    <property type="molecule type" value="Genomic_DNA"/>
</dbReference>
<dbReference type="PANTHER" id="PTHR14237:SF19">
    <property type="entry name" value="MITOCHONDRIAL AMIDOXIME REDUCING COMPONENT 1"/>
    <property type="match status" value="1"/>
</dbReference>
<dbReference type="InterPro" id="IPR015421">
    <property type="entry name" value="PyrdxlP-dep_Trfase_major"/>
</dbReference>
<keyword evidence="3" id="KW-1185">Reference proteome</keyword>
<dbReference type="Proteomes" id="UP000299102">
    <property type="component" value="Unassembled WGS sequence"/>
</dbReference>
<dbReference type="InterPro" id="IPR015424">
    <property type="entry name" value="PyrdxlP-dep_Trfase"/>
</dbReference>
<dbReference type="InterPro" id="IPR005302">
    <property type="entry name" value="MoCF_Sase_C"/>
</dbReference>
<gene>
    <name evidence="2" type="primary">mal</name>
    <name evidence="2" type="ORF">EVAR_19499_1</name>
</gene>
<proteinExistence type="predicted"/>
<dbReference type="Gene3D" id="3.40.640.10">
    <property type="entry name" value="Type I PLP-dependent aspartate aminotransferase-like (Major domain)"/>
    <property type="match status" value="2"/>
</dbReference>
<name>A0A4C1V8Q8_EUMVA</name>
<evidence type="ECO:0000313" key="3">
    <source>
        <dbReference type="Proteomes" id="UP000299102"/>
    </source>
</evidence>